<dbReference type="InterPro" id="IPR050701">
    <property type="entry name" value="Histone_Mod_Regulator"/>
</dbReference>
<evidence type="ECO:0000259" key="8">
    <source>
        <dbReference type="PROSITE" id="PS51805"/>
    </source>
</evidence>
<feature type="compositionally biased region" description="Acidic residues" evidence="6">
    <location>
        <begin position="51"/>
        <end position="67"/>
    </location>
</feature>
<feature type="compositionally biased region" description="Basic residues" evidence="6">
    <location>
        <begin position="161"/>
        <end position="172"/>
    </location>
</feature>
<evidence type="ECO:0000256" key="5">
    <source>
        <dbReference type="SAM" id="Coils"/>
    </source>
</evidence>
<dbReference type="PROSITE" id="PS50016">
    <property type="entry name" value="ZF_PHD_2"/>
    <property type="match status" value="3"/>
</dbReference>
<feature type="compositionally biased region" description="Polar residues" evidence="6">
    <location>
        <begin position="688"/>
        <end position="697"/>
    </location>
</feature>
<dbReference type="Gene3D" id="3.30.40.10">
    <property type="entry name" value="Zinc/RING finger domain, C3HC4 (zinc finger)"/>
    <property type="match status" value="3"/>
</dbReference>
<dbReference type="CDD" id="cd15562">
    <property type="entry name" value="PHD2_PHF14"/>
    <property type="match status" value="1"/>
</dbReference>
<feature type="region of interest" description="Disordered" evidence="6">
    <location>
        <begin position="1107"/>
        <end position="1223"/>
    </location>
</feature>
<evidence type="ECO:0008006" key="11">
    <source>
        <dbReference type="Google" id="ProtNLM"/>
    </source>
</evidence>
<sequence>MSRKASQPQTSPQAGGNVDFLVRTMIEREASGKRPIKPKNVEDLLQSTMQDESDDPDFDCGDEDSDSEGSGRSDDDDSSSGSGNDKDGENPEDSDESDDEDYVEKGDNSASSSENEDTNSESSDSSNDESQDSDEPEIPKKSALRETLEKLNETSNFVVKRPNKRKKKKNVKAKNNSTSVKTSSKGGSNKKSKTGGGDGKTNLKQSNAKLKKSTSKISRNKKSVVVKKSKVVKKKDVKKKKKVRKPDEKSKSRQRSIATLLDNMATTHKENRNEIAIDMTKPICSACLGDKSDDANEIVECDSCGISVHEICYGLSVDNLSVSSGSGSSCCTEPWFCDVCKNGFENISCELCPVEDGLFKESTAGRWVHLVCAMYTQGVALHNDSTINLYELPYARWGSHSCAACEVGCTAQTGIVIRCDAGLCKTYFHATCAQKLGLLSDPTQVDFSEADPYYVSCKLHTVRETMKRKVRIFNALQEQLRVKRERKELHGLPSAANADHARITRKLDKVRRRTLLKRAVYLTSVENVYTQPYPPDESIPSILPLSWTTKKQRHLHTSARFAHDFLRKTEQLGEDVVALELEVKNEKIFSNIKRKWNVLPAMSVEYAAYYADRENRISSLIEQCDKATKENKDLISKEESMKGIVDTYEVNQDEMREETSSVSKQLETLVSIISSVCPTDKKVSSKFQSLLKSNESPSGRRKSPSISKGDRKSPSRRSSTTTKKSPKNRVLSPSPSRPGKLALPVCITCSNSTQQHLITRCDNCKGYYHLGCLDPPLARMPKRSRLCGWECSDCCDGPSEADGQVDTEAPRTLRGRTKIRKPGKYRGSDESEDDSKASPDSDNKMVVKKLQPKPTLAFDLPEEIEANPSQDVVIDNSPPTKRRRSGSVTASVPLPGNSSSPAIESPRSNEKALLTPVLPNKNVKLPNLVTEEVLPKVPKKRKSTPKSSKPKRKKVEQSDGMPLNNSEKVATIPSPKSKRKSSEVPLTMTSIKVNGINDSSLTSSDNIRTVVPVPAKKKRKKGVVSAAVVDNLSKNGIAVLDTETKPDQVKKKPKSRLKKEVVEGKIQQSIILANSVISSENSTLGVLKPKKPRKRASKVVNLILDEDNEQTKSEKKTKKRPAKVSLSVPSSNLVARDDVNGDRDGGKVASQMQKIASKLTDNQNGTVKIPSQKKKKVATTTSSVDPVALISPAATSGQKGTSDEKEKCIPPKKRKRAPSNAQQQLSHNIDSIIDAVVSGGQASHSGVENGHYSLNSKEGSTIMQGIAPMNRQLAPDQNIMQGKAMGSNPGVSSGETVTVDFRYIIDGPSSNHSSGNSTNPVYYSSSNHVTLTGSAQEDGNVMKLSGMERDSFQVSSTGNSSDNVIRLQYMDSEAETPSSSATDSVAMPPPSTTVNASSSSVCATCIKNDSKGQLVMCDKCQLEFHFMCLTPPLKYTPRKKGCPWFCKNCDDEIESSQENGIARQPH</sequence>
<feature type="coiled-coil region" evidence="5">
    <location>
        <begin position="610"/>
        <end position="637"/>
    </location>
</feature>
<feature type="compositionally biased region" description="Polar residues" evidence="6">
    <location>
        <begin position="1150"/>
        <end position="1166"/>
    </location>
</feature>
<feature type="domain" description="PHD-type" evidence="7">
    <location>
        <begin position="1399"/>
        <end position="1452"/>
    </location>
</feature>
<feature type="domain" description="PHD-type" evidence="7">
    <location>
        <begin position="743"/>
        <end position="797"/>
    </location>
</feature>
<keyword evidence="3" id="KW-0862">Zinc</keyword>
<feature type="domain" description="PHD-type" evidence="8">
    <location>
        <begin position="346"/>
        <end position="461"/>
    </location>
</feature>
<feature type="region of interest" description="Disordered" evidence="6">
    <location>
        <begin position="1372"/>
        <end position="1392"/>
    </location>
</feature>
<dbReference type="Pfam" id="PF00628">
    <property type="entry name" value="PHD"/>
    <property type="match status" value="2"/>
</dbReference>
<accession>A0ABP1S271</accession>
<evidence type="ECO:0000256" key="6">
    <source>
        <dbReference type="SAM" id="MobiDB-lite"/>
    </source>
</evidence>
<dbReference type="InterPro" id="IPR011011">
    <property type="entry name" value="Znf_FYVE_PHD"/>
</dbReference>
<dbReference type="PROSITE" id="PS51805">
    <property type="entry name" value="EPHD"/>
    <property type="match status" value="1"/>
</dbReference>
<dbReference type="EMBL" id="CAXLJM020000148">
    <property type="protein sequence ID" value="CAL8142083.1"/>
    <property type="molecule type" value="Genomic_DNA"/>
</dbReference>
<reference evidence="9 10" key="1">
    <citation type="submission" date="2024-08" db="EMBL/GenBank/DDBJ databases">
        <authorList>
            <person name="Cucini C."/>
            <person name="Frati F."/>
        </authorList>
    </citation>
    <scope>NUCLEOTIDE SEQUENCE [LARGE SCALE GENOMIC DNA]</scope>
</reference>
<dbReference type="InterPro" id="IPR013083">
    <property type="entry name" value="Znf_RING/FYVE/PHD"/>
</dbReference>
<feature type="compositionally biased region" description="Polar residues" evidence="6">
    <location>
        <begin position="886"/>
        <end position="902"/>
    </location>
</feature>
<feature type="domain" description="PHD-type" evidence="7">
    <location>
        <begin position="281"/>
        <end position="343"/>
    </location>
</feature>
<dbReference type="InterPro" id="IPR019786">
    <property type="entry name" value="Zinc_finger_PHD-type_CS"/>
</dbReference>
<proteinExistence type="predicted"/>
<feature type="region of interest" description="Disordered" evidence="6">
    <location>
        <begin position="25"/>
        <end position="256"/>
    </location>
</feature>
<feature type="compositionally biased region" description="Basic and acidic residues" evidence="6">
    <location>
        <begin position="137"/>
        <end position="152"/>
    </location>
</feature>
<evidence type="ECO:0000256" key="1">
    <source>
        <dbReference type="ARBA" id="ARBA00022723"/>
    </source>
</evidence>
<dbReference type="PANTHER" id="PTHR13793">
    <property type="entry name" value="PHD FINGER PROTEINS"/>
    <property type="match status" value="1"/>
</dbReference>
<dbReference type="PANTHER" id="PTHR13793:SF150">
    <property type="entry name" value="PHD FINGER PROTEIN 14"/>
    <property type="match status" value="1"/>
</dbReference>
<dbReference type="SMART" id="SM00249">
    <property type="entry name" value="PHD"/>
    <property type="match status" value="4"/>
</dbReference>
<dbReference type="Pfam" id="PF13832">
    <property type="entry name" value="zf-HC5HC2H_2"/>
    <property type="match status" value="1"/>
</dbReference>
<keyword evidence="5" id="KW-0175">Coiled coil</keyword>
<evidence type="ECO:0000256" key="3">
    <source>
        <dbReference type="ARBA" id="ARBA00022833"/>
    </source>
</evidence>
<feature type="region of interest" description="Disordered" evidence="6">
    <location>
        <begin position="861"/>
        <end position="908"/>
    </location>
</feature>
<evidence type="ECO:0000256" key="4">
    <source>
        <dbReference type="PROSITE-ProRule" id="PRU00146"/>
    </source>
</evidence>
<keyword evidence="1" id="KW-0479">Metal-binding</keyword>
<dbReference type="CDD" id="cd15561">
    <property type="entry name" value="PHD1_PHF14"/>
    <property type="match status" value="1"/>
</dbReference>
<feature type="compositionally biased region" description="Basic residues" evidence="6">
    <location>
        <begin position="209"/>
        <end position="244"/>
    </location>
</feature>
<gene>
    <name evidence="9" type="ORF">ODALV1_LOCUS28942</name>
</gene>
<dbReference type="PROSITE" id="PS01359">
    <property type="entry name" value="ZF_PHD_1"/>
    <property type="match status" value="1"/>
</dbReference>
<comment type="caution">
    <text evidence="9">The sequence shown here is derived from an EMBL/GenBank/DDBJ whole genome shotgun (WGS) entry which is preliminary data.</text>
</comment>
<feature type="region of interest" description="Disordered" evidence="6">
    <location>
        <begin position="688"/>
        <end position="738"/>
    </location>
</feature>
<feature type="compositionally biased region" description="Basic residues" evidence="6">
    <location>
        <begin position="937"/>
        <end position="954"/>
    </location>
</feature>
<feature type="region of interest" description="Disordered" evidence="6">
    <location>
        <begin position="1"/>
        <end position="20"/>
    </location>
</feature>
<name>A0ABP1S271_9HEXA</name>
<evidence type="ECO:0000313" key="10">
    <source>
        <dbReference type="Proteomes" id="UP001642540"/>
    </source>
</evidence>
<keyword evidence="10" id="KW-1185">Reference proteome</keyword>
<evidence type="ECO:0000313" key="9">
    <source>
        <dbReference type="EMBL" id="CAL8142083.1"/>
    </source>
</evidence>
<feature type="region of interest" description="Disordered" evidence="6">
    <location>
        <begin position="799"/>
        <end position="846"/>
    </location>
</feature>
<organism evidence="9 10">
    <name type="scientific">Orchesella dallaii</name>
    <dbReference type="NCBI Taxonomy" id="48710"/>
    <lineage>
        <taxon>Eukaryota</taxon>
        <taxon>Metazoa</taxon>
        <taxon>Ecdysozoa</taxon>
        <taxon>Arthropoda</taxon>
        <taxon>Hexapoda</taxon>
        <taxon>Collembola</taxon>
        <taxon>Entomobryomorpha</taxon>
        <taxon>Entomobryoidea</taxon>
        <taxon>Orchesellidae</taxon>
        <taxon>Orchesellinae</taxon>
        <taxon>Orchesella</taxon>
    </lineage>
</organism>
<feature type="compositionally biased region" description="Basic and acidic residues" evidence="6">
    <location>
        <begin position="826"/>
        <end position="845"/>
    </location>
</feature>
<feature type="compositionally biased region" description="Polar residues" evidence="6">
    <location>
        <begin position="1"/>
        <end position="14"/>
    </location>
</feature>
<evidence type="ECO:0000256" key="2">
    <source>
        <dbReference type="ARBA" id="ARBA00022771"/>
    </source>
</evidence>
<dbReference type="Proteomes" id="UP001642540">
    <property type="component" value="Unassembled WGS sequence"/>
</dbReference>
<dbReference type="InterPro" id="IPR034732">
    <property type="entry name" value="EPHD"/>
</dbReference>
<evidence type="ECO:0000259" key="7">
    <source>
        <dbReference type="PROSITE" id="PS50016"/>
    </source>
</evidence>
<keyword evidence="2 4" id="KW-0863">Zinc-finger</keyword>
<dbReference type="InterPro" id="IPR019787">
    <property type="entry name" value="Znf_PHD-finger"/>
</dbReference>
<feature type="compositionally biased region" description="Acidic residues" evidence="6">
    <location>
        <begin position="126"/>
        <end position="136"/>
    </location>
</feature>
<feature type="compositionally biased region" description="Basic residues" evidence="6">
    <location>
        <begin position="813"/>
        <end position="824"/>
    </location>
</feature>
<feature type="compositionally biased region" description="Low complexity" evidence="6">
    <location>
        <begin position="173"/>
        <end position="187"/>
    </location>
</feature>
<dbReference type="Gene3D" id="2.30.30.1150">
    <property type="match status" value="1"/>
</dbReference>
<protein>
    <recommendedName>
        <fullName evidence="11">PHD finger protein 14</fullName>
    </recommendedName>
</protein>
<dbReference type="InterPro" id="IPR001965">
    <property type="entry name" value="Znf_PHD"/>
</dbReference>
<feature type="region of interest" description="Disordered" evidence="6">
    <location>
        <begin position="934"/>
        <end position="984"/>
    </location>
</feature>
<feature type="compositionally biased region" description="Basic and acidic residues" evidence="6">
    <location>
        <begin position="1135"/>
        <end position="1146"/>
    </location>
</feature>
<dbReference type="SUPFAM" id="SSF57903">
    <property type="entry name" value="FYVE/PHD zinc finger"/>
    <property type="match status" value="3"/>
</dbReference>
<feature type="compositionally biased region" description="Acidic residues" evidence="6">
    <location>
        <begin position="90"/>
        <end position="102"/>
    </location>
</feature>